<dbReference type="EMBL" id="JAERQG010000006">
    <property type="protein sequence ID" value="MBL0767096.1"/>
    <property type="molecule type" value="Genomic_DNA"/>
</dbReference>
<dbReference type="InterPro" id="IPR025342">
    <property type="entry name" value="DUF4248"/>
</dbReference>
<dbReference type="Pfam" id="PF14053">
    <property type="entry name" value="DUF4248"/>
    <property type="match status" value="1"/>
</dbReference>
<organism evidence="1 2">
    <name type="scientific">Marivirga atlantica</name>
    <dbReference type="NCBI Taxonomy" id="1548457"/>
    <lineage>
        <taxon>Bacteria</taxon>
        <taxon>Pseudomonadati</taxon>
        <taxon>Bacteroidota</taxon>
        <taxon>Cytophagia</taxon>
        <taxon>Cytophagales</taxon>
        <taxon>Marivirgaceae</taxon>
        <taxon>Marivirga</taxon>
    </lineage>
</organism>
<keyword evidence="2" id="KW-1185">Reference proteome</keyword>
<evidence type="ECO:0000313" key="1">
    <source>
        <dbReference type="EMBL" id="MBL0767096.1"/>
    </source>
</evidence>
<reference evidence="1" key="1">
    <citation type="submission" date="2021-01" db="EMBL/GenBank/DDBJ databases">
        <title>Marivirga sp. nov., isolated from intertidal surface sediments.</title>
        <authorList>
            <person name="Zhang M."/>
        </authorList>
    </citation>
    <scope>NUCLEOTIDE SEQUENCE</scope>
    <source>
        <strain evidence="1">SM1354</strain>
    </source>
</reference>
<comment type="caution">
    <text evidence="1">The sequence shown here is derived from an EMBL/GenBank/DDBJ whole genome shotgun (WGS) entry which is preliminary data.</text>
</comment>
<gene>
    <name evidence="1" type="ORF">JKP34_17655</name>
</gene>
<proteinExistence type="predicted"/>
<dbReference type="Proteomes" id="UP000642920">
    <property type="component" value="Unassembled WGS sequence"/>
</dbReference>
<accession>A0A937ADM5</accession>
<protein>
    <submittedName>
        <fullName evidence="1">DUF4248 domain-containing protein</fullName>
    </submittedName>
</protein>
<evidence type="ECO:0000313" key="2">
    <source>
        <dbReference type="Proteomes" id="UP000642920"/>
    </source>
</evidence>
<sequence length="87" mass="10425">MDKFLSHTAPQHSSSRMMPVELQDEVAPKIKAYYKYELAEMYSVCTKTFSAWIHMYFEELQQFGYTKHTKLLRPEIVRFLFERLGEP</sequence>
<name>A0A937ADM5_9BACT</name>
<dbReference type="AlphaFoldDB" id="A0A937ADM5"/>